<keyword evidence="2" id="KW-1133">Transmembrane helix</keyword>
<dbReference type="EMBL" id="BLLK01000022">
    <property type="protein sequence ID" value="GFH45763.1"/>
    <property type="molecule type" value="Genomic_DNA"/>
</dbReference>
<feature type="transmembrane region" description="Helical" evidence="2">
    <location>
        <begin position="239"/>
        <end position="265"/>
    </location>
</feature>
<evidence type="ECO:0000256" key="1">
    <source>
        <dbReference type="SAM" id="MobiDB-lite"/>
    </source>
</evidence>
<comment type="caution">
    <text evidence="3">The sequence shown here is derived from an EMBL/GenBank/DDBJ whole genome shotgun (WGS) entry which is preliminary data.</text>
</comment>
<evidence type="ECO:0000313" key="4">
    <source>
        <dbReference type="Proteomes" id="UP001054902"/>
    </source>
</evidence>
<feature type="transmembrane region" description="Helical" evidence="2">
    <location>
        <begin position="402"/>
        <end position="423"/>
    </location>
</feature>
<evidence type="ECO:0000313" key="3">
    <source>
        <dbReference type="EMBL" id="GFH45763.1"/>
    </source>
</evidence>
<feature type="compositionally biased region" description="Polar residues" evidence="1">
    <location>
        <begin position="1"/>
        <end position="19"/>
    </location>
</feature>
<feature type="transmembrane region" description="Helical" evidence="2">
    <location>
        <begin position="175"/>
        <end position="195"/>
    </location>
</feature>
<dbReference type="AlphaFoldDB" id="A0AAD3CHK0"/>
<gene>
    <name evidence="3" type="ORF">CTEN210_02237</name>
</gene>
<evidence type="ECO:0008006" key="5">
    <source>
        <dbReference type="Google" id="ProtNLM"/>
    </source>
</evidence>
<feature type="transmembrane region" description="Helical" evidence="2">
    <location>
        <begin position="430"/>
        <end position="455"/>
    </location>
</feature>
<name>A0AAD3CHK0_9STRA</name>
<feature type="transmembrane region" description="Helical" evidence="2">
    <location>
        <begin position="357"/>
        <end position="376"/>
    </location>
</feature>
<keyword evidence="4" id="KW-1185">Reference proteome</keyword>
<feature type="region of interest" description="Disordered" evidence="1">
    <location>
        <begin position="1"/>
        <end position="38"/>
    </location>
</feature>
<reference evidence="3 4" key="1">
    <citation type="journal article" date="2021" name="Sci. Rep.">
        <title>The genome of the diatom Chaetoceros tenuissimus carries an ancient integrated fragment of an extant virus.</title>
        <authorList>
            <person name="Hongo Y."/>
            <person name="Kimura K."/>
            <person name="Takaki Y."/>
            <person name="Yoshida Y."/>
            <person name="Baba S."/>
            <person name="Kobayashi G."/>
            <person name="Nagasaki K."/>
            <person name="Hano T."/>
            <person name="Tomaru Y."/>
        </authorList>
    </citation>
    <scope>NUCLEOTIDE SEQUENCE [LARGE SCALE GENOMIC DNA]</scope>
    <source>
        <strain evidence="3 4">NIES-3715</strain>
    </source>
</reference>
<feature type="transmembrane region" description="Helical" evidence="2">
    <location>
        <begin position="277"/>
        <end position="306"/>
    </location>
</feature>
<feature type="transmembrane region" description="Helical" evidence="2">
    <location>
        <begin position="326"/>
        <end position="345"/>
    </location>
</feature>
<organism evidence="3 4">
    <name type="scientific">Chaetoceros tenuissimus</name>
    <dbReference type="NCBI Taxonomy" id="426638"/>
    <lineage>
        <taxon>Eukaryota</taxon>
        <taxon>Sar</taxon>
        <taxon>Stramenopiles</taxon>
        <taxon>Ochrophyta</taxon>
        <taxon>Bacillariophyta</taxon>
        <taxon>Coscinodiscophyceae</taxon>
        <taxon>Chaetocerotophycidae</taxon>
        <taxon>Chaetocerotales</taxon>
        <taxon>Chaetocerotaceae</taxon>
        <taxon>Chaetoceros</taxon>
    </lineage>
</organism>
<evidence type="ECO:0000256" key="2">
    <source>
        <dbReference type="SAM" id="Phobius"/>
    </source>
</evidence>
<dbReference type="PANTHER" id="PTHR22911:SF76">
    <property type="entry name" value="EAMA DOMAIN-CONTAINING PROTEIN"/>
    <property type="match status" value="1"/>
</dbReference>
<sequence length="489" mass="53610">MTSNQETVTIPSMTGNDQGENPHLGHFKRQTNTEEPNELTSLLVIPTKANKHERHRSSSMPYEHVCQDFDVEESKWFHRSSTSVDTHSQESTRANSLMVEFKNIGQALKDHLHEAYDDEDFFLGMTLTKNLSILRDKKEIQEVHGQVTDALRRNDTMSSKVDDTLKKDEVEHIPLNAYLILGSAVVALSSIGPFLAAQKGVSGEMKIVWRFQGTAMMLGPFAIQEIISNGIPRLSLAQWGTFFMAATSYSVLCVAFALSVNFTSVTNATILTNSQSILLVVGKMCVGQPIVFLEALGVFVAFSGAILSAKESADREVDDESFFDSLWGDALGLISSIGGIGYIVLGKSLRSSFPVLLFMVLNMLTASFIILLFMYVTEQEISLSRDVNHGIFGWMNIQPDRLPLEIGTVFVCNVLGTMGYVRAFKYFSSVIIAVAALLEPVVASFTAVAMGVGVLPGIEGWLGNILVIVGTIAVLYPTIERSNKAISSQ</sequence>
<dbReference type="Proteomes" id="UP001054902">
    <property type="component" value="Unassembled WGS sequence"/>
</dbReference>
<protein>
    <recommendedName>
        <fullName evidence="5">EamA domain-containing protein</fullName>
    </recommendedName>
</protein>
<proteinExistence type="predicted"/>
<keyword evidence="2" id="KW-0812">Transmembrane</keyword>
<keyword evidence="2" id="KW-0472">Membrane</keyword>
<dbReference type="PANTHER" id="PTHR22911">
    <property type="entry name" value="ACYL-MALONYL CONDENSING ENZYME-RELATED"/>
    <property type="match status" value="1"/>
</dbReference>
<feature type="transmembrane region" description="Helical" evidence="2">
    <location>
        <begin position="461"/>
        <end position="479"/>
    </location>
</feature>
<dbReference type="GO" id="GO:0016020">
    <property type="term" value="C:membrane"/>
    <property type="evidence" value="ECO:0007669"/>
    <property type="project" value="TreeGrafter"/>
</dbReference>
<accession>A0AAD3CHK0</accession>